<organism evidence="1 2">
    <name type="scientific">Leptospira weilii str. Ecochallenge</name>
    <dbReference type="NCBI Taxonomy" id="1049986"/>
    <lineage>
        <taxon>Bacteria</taxon>
        <taxon>Pseudomonadati</taxon>
        <taxon>Spirochaetota</taxon>
        <taxon>Spirochaetia</taxon>
        <taxon>Leptospirales</taxon>
        <taxon>Leptospiraceae</taxon>
        <taxon>Leptospira</taxon>
    </lineage>
</organism>
<dbReference type="EMBL" id="AHMI02000318">
    <property type="protein sequence ID" value="EMY12119.1"/>
    <property type="molecule type" value="Genomic_DNA"/>
</dbReference>
<sequence>MRTALLLQNRTFIFKCYFIRPSSTANSKSRNSYFLENSFSFSTAELMLFI</sequence>
<protein>
    <submittedName>
        <fullName evidence="1">Uncharacterized protein</fullName>
    </submittedName>
</protein>
<dbReference type="Proteomes" id="UP000012249">
    <property type="component" value="Unassembled WGS sequence"/>
</dbReference>
<proteinExistence type="predicted"/>
<evidence type="ECO:0000313" key="1">
    <source>
        <dbReference type="EMBL" id="EMY12119.1"/>
    </source>
</evidence>
<accession>N1U2I2</accession>
<reference evidence="1 2" key="1">
    <citation type="submission" date="2013-02" db="EMBL/GenBank/DDBJ databases">
        <authorList>
            <person name="Harkins D.M."/>
            <person name="Durkin A.S."/>
            <person name="Brinkac L.M."/>
            <person name="Haft D.H."/>
            <person name="Selengut J.D."/>
            <person name="Sanka R."/>
            <person name="DePew J."/>
            <person name="Purushe J."/>
            <person name="Haake D.A."/>
            <person name="Matsunaga J."/>
            <person name="Vinetz J.M."/>
            <person name="Sutton G.G."/>
            <person name="Nierman W.C."/>
            <person name="Fouts D.E."/>
        </authorList>
    </citation>
    <scope>NUCLEOTIDE SEQUENCE [LARGE SCALE GENOMIC DNA]</scope>
    <source>
        <strain evidence="1 2">Ecochallenge</strain>
    </source>
</reference>
<dbReference type="AlphaFoldDB" id="N1U2I2"/>
<evidence type="ECO:0000313" key="2">
    <source>
        <dbReference type="Proteomes" id="UP000012249"/>
    </source>
</evidence>
<name>N1U2I2_9LEPT</name>
<gene>
    <name evidence="1" type="ORF">LEP1GSC043_2415</name>
</gene>
<comment type="caution">
    <text evidence="1">The sequence shown here is derived from an EMBL/GenBank/DDBJ whole genome shotgun (WGS) entry which is preliminary data.</text>
</comment>